<organism evidence="2">
    <name type="scientific">Pseudomonas phage Pyxpy01</name>
    <dbReference type="NCBI Taxonomy" id="3138546"/>
    <lineage>
        <taxon>Viruses</taxon>
    </lineage>
</organism>
<accession>A0AAU6VYC6</accession>
<evidence type="ECO:0000259" key="1">
    <source>
        <dbReference type="Pfam" id="PF24116"/>
    </source>
</evidence>
<gene>
    <name evidence="2" type="ORF">Pyxpy01_00169</name>
</gene>
<sequence length="148" mass="16618">MTEVQSTEFQPVDTTQIQLDSLLAVMEALTYRVDRAGAQGDKRKATGGFVTDAKALKANRNISFTTAVKIHNAPRKQWVKIVDGWYRLDLPGLDIAISAYALNILFARKLVEKVKFQKDRKSPSHIRLDDHMVKPVNRAYIPLLGLVA</sequence>
<evidence type="ECO:0000313" key="2">
    <source>
        <dbReference type="EMBL" id="XAI69467.1"/>
    </source>
</evidence>
<name>A0AAU6VYC6_9VIRU</name>
<protein>
    <recommendedName>
        <fullName evidence="1">DUF7390 domain-containing protein</fullName>
    </recommendedName>
</protein>
<proteinExistence type="predicted"/>
<dbReference type="EMBL" id="PP179310">
    <property type="protein sequence ID" value="XAI69467.1"/>
    <property type="molecule type" value="Genomic_DNA"/>
</dbReference>
<feature type="domain" description="DUF7390" evidence="1">
    <location>
        <begin position="11"/>
        <end position="135"/>
    </location>
</feature>
<dbReference type="Pfam" id="PF24116">
    <property type="entry name" value="DUF7390"/>
    <property type="match status" value="1"/>
</dbReference>
<reference evidence="2" key="1">
    <citation type="journal article" date="2024" name="J. Gen. Virol.">
        <title>Novel phages of Pseudomonas syringae unveil numerous potential auxiliary metabolic genes.</title>
        <authorList>
            <person name="Feltin C."/>
            <person name="Garneau J.R."/>
            <person name="Morris C.E."/>
            <person name="Berard A."/>
            <person name="Torres-Barcelo C."/>
        </authorList>
    </citation>
    <scope>NUCLEOTIDE SEQUENCE</scope>
</reference>
<dbReference type="InterPro" id="IPR055814">
    <property type="entry name" value="DUF7390"/>
</dbReference>